<reference evidence="5" key="1">
    <citation type="journal article" date="2014" name="Int. J. Syst. Evol. Microbiol.">
        <title>Complete genome sequence of Corynebacterium casei LMG S-19264T (=DSM 44701T), isolated from a smear-ripened cheese.</title>
        <authorList>
            <consortium name="US DOE Joint Genome Institute (JGI-PGF)"/>
            <person name="Walter F."/>
            <person name="Albersmeier A."/>
            <person name="Kalinowski J."/>
            <person name="Ruckert C."/>
        </authorList>
    </citation>
    <scope>NUCLEOTIDE SEQUENCE</scope>
    <source>
        <strain evidence="5">CGMCC 1.15448</strain>
    </source>
</reference>
<protein>
    <submittedName>
        <fullName evidence="5">Type I restriction-modification enzyme, S subunit</fullName>
    </submittedName>
</protein>
<dbReference type="SUPFAM" id="SSF116734">
    <property type="entry name" value="DNA methylase specificity domain"/>
    <property type="match status" value="2"/>
</dbReference>
<evidence type="ECO:0000256" key="3">
    <source>
        <dbReference type="ARBA" id="ARBA00023125"/>
    </source>
</evidence>
<evidence type="ECO:0000313" key="5">
    <source>
        <dbReference type="EMBL" id="GGB24790.1"/>
    </source>
</evidence>
<dbReference type="PANTHER" id="PTHR30408:SF12">
    <property type="entry name" value="TYPE I RESTRICTION ENZYME MJAVIII SPECIFICITY SUBUNIT"/>
    <property type="match status" value="1"/>
</dbReference>
<keyword evidence="3" id="KW-0238">DNA-binding</keyword>
<proteinExistence type="inferred from homology"/>
<keyword evidence="2" id="KW-0680">Restriction system</keyword>
<dbReference type="PANTHER" id="PTHR30408">
    <property type="entry name" value="TYPE-1 RESTRICTION ENZYME ECOKI SPECIFICITY PROTEIN"/>
    <property type="match status" value="1"/>
</dbReference>
<dbReference type="InterPro" id="IPR052021">
    <property type="entry name" value="Type-I_RS_S_subunit"/>
</dbReference>
<evidence type="ECO:0000313" key="6">
    <source>
        <dbReference type="Proteomes" id="UP000607559"/>
    </source>
</evidence>
<dbReference type="GO" id="GO:0003677">
    <property type="term" value="F:DNA binding"/>
    <property type="evidence" value="ECO:0007669"/>
    <property type="project" value="UniProtKB-KW"/>
</dbReference>
<feature type="domain" description="Type I restriction modification DNA specificity" evidence="4">
    <location>
        <begin position="20"/>
        <end position="189"/>
    </location>
</feature>
<dbReference type="Gene3D" id="1.10.287.1120">
    <property type="entry name" value="Bipartite methylase S protein"/>
    <property type="match status" value="1"/>
</dbReference>
<dbReference type="Gene3D" id="3.90.220.20">
    <property type="entry name" value="DNA methylase specificity domains"/>
    <property type="match status" value="2"/>
</dbReference>
<dbReference type="InterPro" id="IPR000055">
    <property type="entry name" value="Restrct_endonuc_typeI_TRD"/>
</dbReference>
<comment type="similarity">
    <text evidence="1">Belongs to the type-I restriction system S methylase family.</text>
</comment>
<keyword evidence="6" id="KW-1185">Reference proteome</keyword>
<gene>
    <name evidence="5" type="ORF">GCM10011511_55900</name>
</gene>
<dbReference type="Proteomes" id="UP000607559">
    <property type="component" value="Unassembled WGS sequence"/>
</dbReference>
<comment type="caution">
    <text evidence="5">The sequence shown here is derived from an EMBL/GenBank/DDBJ whole genome shotgun (WGS) entry which is preliminary data.</text>
</comment>
<dbReference type="Pfam" id="PF01420">
    <property type="entry name" value="Methylase_S"/>
    <property type="match status" value="1"/>
</dbReference>
<evidence type="ECO:0000256" key="1">
    <source>
        <dbReference type="ARBA" id="ARBA00010923"/>
    </source>
</evidence>
<accession>A0A8J2UIW7</accession>
<dbReference type="RefSeq" id="WP_188938006.1">
    <property type="nucleotide sequence ID" value="NZ_BMJC01000008.1"/>
</dbReference>
<dbReference type="InterPro" id="IPR044946">
    <property type="entry name" value="Restrct_endonuc_typeI_TRD_sf"/>
</dbReference>
<organism evidence="5 6">
    <name type="scientific">Puia dinghuensis</name>
    <dbReference type="NCBI Taxonomy" id="1792502"/>
    <lineage>
        <taxon>Bacteria</taxon>
        <taxon>Pseudomonadati</taxon>
        <taxon>Bacteroidota</taxon>
        <taxon>Chitinophagia</taxon>
        <taxon>Chitinophagales</taxon>
        <taxon>Chitinophagaceae</taxon>
        <taxon>Puia</taxon>
    </lineage>
</organism>
<sequence>MSKINENRPGYKYTSFGWIPEEWDVKRLEDISEINPKRKVLLAETEVSFLAMADVSEEGKIVNQSIRNYKSVANGFTYFQDNDILVAKITPCFENGKGAIARNLKNGAGFGSTEFHVIRLRNKAIIEFIFYHTRLHSFLGRGEQNMVGSAGQKRIPKDYIETYKITLPPLPEQDRIVSILSTLDEAIFKTQQLVDLLKRRNKWMTQNLLTGRKRLPGFSNKWKIESLKNVAQNINIRNSQGLETSSLYGVTKKFGLIPMREHVKGESFKNCKIVRQNWFAYNPMRVNIGSIALWENIEEIMVSGDYVVFACNEDKLLPPYLNLVRETNLWENFMQAAGNGSVRIRIYFKELGQFNFPCPGREEQKKIIEFITMGKKELELYQQHLFLLQQQKKGLLQKLLTGEIRVKI</sequence>
<evidence type="ECO:0000259" key="4">
    <source>
        <dbReference type="Pfam" id="PF01420"/>
    </source>
</evidence>
<dbReference type="EMBL" id="BMJC01000008">
    <property type="protein sequence ID" value="GGB24790.1"/>
    <property type="molecule type" value="Genomic_DNA"/>
</dbReference>
<name>A0A8J2UIW7_9BACT</name>
<dbReference type="AlphaFoldDB" id="A0A8J2UIW7"/>
<dbReference type="CDD" id="cd17260">
    <property type="entry name" value="RMtype1_S_EcoEI-TRD1-CR1_like"/>
    <property type="match status" value="1"/>
</dbReference>
<reference evidence="5" key="2">
    <citation type="submission" date="2020-09" db="EMBL/GenBank/DDBJ databases">
        <authorList>
            <person name="Sun Q."/>
            <person name="Zhou Y."/>
        </authorList>
    </citation>
    <scope>NUCLEOTIDE SEQUENCE</scope>
    <source>
        <strain evidence="5">CGMCC 1.15448</strain>
    </source>
</reference>
<dbReference type="GO" id="GO:0009307">
    <property type="term" value="P:DNA restriction-modification system"/>
    <property type="evidence" value="ECO:0007669"/>
    <property type="project" value="UniProtKB-KW"/>
</dbReference>
<evidence type="ECO:0000256" key="2">
    <source>
        <dbReference type="ARBA" id="ARBA00022747"/>
    </source>
</evidence>